<organism evidence="2 3">
    <name type="scientific">Panicum hallii var. hallii</name>
    <dbReference type="NCBI Taxonomy" id="1504633"/>
    <lineage>
        <taxon>Eukaryota</taxon>
        <taxon>Viridiplantae</taxon>
        <taxon>Streptophyta</taxon>
        <taxon>Embryophyta</taxon>
        <taxon>Tracheophyta</taxon>
        <taxon>Spermatophyta</taxon>
        <taxon>Magnoliopsida</taxon>
        <taxon>Liliopsida</taxon>
        <taxon>Poales</taxon>
        <taxon>Poaceae</taxon>
        <taxon>PACMAD clade</taxon>
        <taxon>Panicoideae</taxon>
        <taxon>Panicodae</taxon>
        <taxon>Paniceae</taxon>
        <taxon>Panicinae</taxon>
        <taxon>Panicum</taxon>
        <taxon>Panicum sect. Panicum</taxon>
    </lineage>
</organism>
<sequence>MEMELAIGPPVPKKHLGLGLILPALCVYVVKLIYLACCPCLAFAALPKAYACYAAACLLPTSLCFECVTV</sequence>
<dbReference type="EMBL" id="CM009754">
    <property type="protein sequence ID" value="PUZ52391.1"/>
    <property type="molecule type" value="Genomic_DNA"/>
</dbReference>
<dbReference type="Proteomes" id="UP000244336">
    <property type="component" value="Chromosome 6"/>
</dbReference>
<name>A0A2T7D9W7_9POAL</name>
<protein>
    <submittedName>
        <fullName evidence="2">Uncharacterized protein</fullName>
    </submittedName>
</protein>
<feature type="transmembrane region" description="Helical" evidence="1">
    <location>
        <begin position="20"/>
        <end position="46"/>
    </location>
</feature>
<dbReference type="Gramene" id="PUZ52391">
    <property type="protein sequence ID" value="PUZ52391"/>
    <property type="gene ID" value="GQ55_6G265900"/>
</dbReference>
<evidence type="ECO:0000313" key="3">
    <source>
        <dbReference type="Proteomes" id="UP000244336"/>
    </source>
</evidence>
<keyword evidence="3" id="KW-1185">Reference proteome</keyword>
<evidence type="ECO:0000313" key="2">
    <source>
        <dbReference type="EMBL" id="PUZ52391.1"/>
    </source>
</evidence>
<reference evidence="2 3" key="1">
    <citation type="submission" date="2018-04" db="EMBL/GenBank/DDBJ databases">
        <title>WGS assembly of Panicum hallii var. hallii HAL2.</title>
        <authorList>
            <person name="Lovell J."/>
            <person name="Jenkins J."/>
            <person name="Lowry D."/>
            <person name="Mamidi S."/>
            <person name="Sreedasyam A."/>
            <person name="Weng X."/>
            <person name="Barry K."/>
            <person name="Bonette J."/>
            <person name="Campitelli B."/>
            <person name="Daum C."/>
            <person name="Gordon S."/>
            <person name="Gould B."/>
            <person name="Lipzen A."/>
            <person name="MacQueen A."/>
            <person name="Palacio-Mejia J."/>
            <person name="Plott C."/>
            <person name="Shakirov E."/>
            <person name="Shu S."/>
            <person name="Yoshinaga Y."/>
            <person name="Zane M."/>
            <person name="Rokhsar D."/>
            <person name="Grimwood J."/>
            <person name="Schmutz J."/>
            <person name="Juenger T."/>
        </authorList>
    </citation>
    <scope>NUCLEOTIDE SEQUENCE [LARGE SCALE GENOMIC DNA]</scope>
    <source>
        <strain evidence="3">cv. HAL2</strain>
    </source>
</reference>
<proteinExistence type="predicted"/>
<keyword evidence="1" id="KW-0812">Transmembrane</keyword>
<accession>A0A2T7D9W7</accession>
<keyword evidence="1" id="KW-1133">Transmembrane helix</keyword>
<keyword evidence="1" id="KW-0472">Membrane</keyword>
<evidence type="ECO:0000256" key="1">
    <source>
        <dbReference type="SAM" id="Phobius"/>
    </source>
</evidence>
<dbReference type="AlphaFoldDB" id="A0A2T7D9W7"/>
<gene>
    <name evidence="2" type="ORF">GQ55_6G265900</name>
</gene>